<dbReference type="AlphaFoldDB" id="I7JCU5"/>
<reference evidence="1 2" key="3">
    <citation type="journal article" date="2016" name="Sci. Rep.">
        <title>Genome-wide diversity and gene expression profiling of Babesia microti isolates identify polymorphic genes that mediate host-pathogen interactions.</title>
        <authorList>
            <person name="Silva J.C."/>
            <person name="Cornillot E."/>
            <person name="McCracken C."/>
            <person name="Usmani-Brown S."/>
            <person name="Dwivedi A."/>
            <person name="Ifeonu O.O."/>
            <person name="Crabtree J."/>
            <person name="Gotia H.T."/>
            <person name="Virji A.Z."/>
            <person name="Reynes C."/>
            <person name="Colinge J."/>
            <person name="Kumar V."/>
            <person name="Lawres L."/>
            <person name="Pazzi J.E."/>
            <person name="Pablo J.V."/>
            <person name="Hung C."/>
            <person name="Brancato J."/>
            <person name="Kumari P."/>
            <person name="Orvis J."/>
            <person name="Tretina K."/>
            <person name="Chibucos M."/>
            <person name="Ott S."/>
            <person name="Sadzewicz L."/>
            <person name="Sengamalay N."/>
            <person name="Shetty A.C."/>
            <person name="Su Q."/>
            <person name="Tallon L."/>
            <person name="Fraser C.M."/>
            <person name="Frutos R."/>
            <person name="Molina D.M."/>
            <person name="Krause P.J."/>
            <person name="Ben Mamoun C."/>
        </authorList>
    </citation>
    <scope>NUCLEOTIDE SEQUENCE [LARGE SCALE GENOMIC DNA]</scope>
    <source>
        <strain evidence="1 2">RI</strain>
    </source>
</reference>
<gene>
    <name evidence="1" type="ORF">BmR1_04g06265</name>
</gene>
<keyword evidence="2" id="KW-1185">Reference proteome</keyword>
<dbReference type="RefSeq" id="XP_012649858.1">
    <property type="nucleotide sequence ID" value="XM_012794404.1"/>
</dbReference>
<sequence length="168" mass="19716">MSIGGLRYRLGRLYNSFYYAQSNNKYALLFLFPSVMWYTRFRADTKLGYRIYISPSATPTDYDEQLNDKSMLGYVTRIMDKFANTINVYIFSRSNDLPLAYGWKNGMKVYLEDDITVRGLKETFYGPDNYHQILVGCKGRTMLDSDNLALAVRGFCRHDPRIVFWRQL</sequence>
<organism evidence="1 2">
    <name type="scientific">Babesia microti (strain RI)</name>
    <dbReference type="NCBI Taxonomy" id="1133968"/>
    <lineage>
        <taxon>Eukaryota</taxon>
        <taxon>Sar</taxon>
        <taxon>Alveolata</taxon>
        <taxon>Apicomplexa</taxon>
        <taxon>Aconoidasida</taxon>
        <taxon>Piroplasmida</taxon>
        <taxon>Babesiidae</taxon>
        <taxon>Babesia</taxon>
    </lineage>
</organism>
<evidence type="ECO:0000313" key="1">
    <source>
        <dbReference type="EMBL" id="CCF75450.1"/>
    </source>
</evidence>
<dbReference type="OrthoDB" id="409554at2759"/>
<dbReference type="KEGG" id="bmic:BmR1_04g06265"/>
<evidence type="ECO:0000313" key="2">
    <source>
        <dbReference type="Proteomes" id="UP000002899"/>
    </source>
</evidence>
<dbReference type="Proteomes" id="UP000002899">
    <property type="component" value="Chromosome IV"/>
</dbReference>
<accession>I7JCU5</accession>
<dbReference type="VEuPathDB" id="PiroplasmaDB:BmR1_04g06265"/>
<reference evidence="1 2" key="1">
    <citation type="journal article" date="2012" name="Nucleic Acids Res.">
        <title>Sequencing of the smallest Apicomplexan genome from the human pathogen Babesia microti.</title>
        <authorList>
            <person name="Cornillot E."/>
            <person name="Hadj-Kaddour K."/>
            <person name="Dassouli A."/>
            <person name="Noel B."/>
            <person name="Ranwez V."/>
            <person name="Vacherie B."/>
            <person name="Augagneur Y."/>
            <person name="Bres V."/>
            <person name="Duclos A."/>
            <person name="Randazzo S."/>
            <person name="Carcy B."/>
            <person name="Debierre-Grockiego F."/>
            <person name="Delbecq S."/>
            <person name="Moubri-Menage K."/>
            <person name="Shams-Eldin H."/>
            <person name="Usmani-Brown S."/>
            <person name="Bringaud F."/>
            <person name="Wincker P."/>
            <person name="Vivares C.P."/>
            <person name="Schwarz R.T."/>
            <person name="Schetters T.P."/>
            <person name="Krause P.J."/>
            <person name="Gorenflot A."/>
            <person name="Berry V."/>
            <person name="Barbe V."/>
            <person name="Ben Mamoun C."/>
        </authorList>
    </citation>
    <scope>NUCLEOTIDE SEQUENCE [LARGE SCALE GENOMIC DNA]</scope>
    <source>
        <strain evidence="1 2">RI</strain>
    </source>
</reference>
<proteinExistence type="predicted"/>
<name>I7JCU5_BABMR</name>
<reference evidence="1 2" key="2">
    <citation type="journal article" date="2013" name="PLoS ONE">
        <title>Whole genome mapping and re-organization of the nuclear and mitochondrial genomes of Babesia microti isolates.</title>
        <authorList>
            <person name="Cornillot E."/>
            <person name="Dassouli A."/>
            <person name="Garg A."/>
            <person name="Pachikara N."/>
            <person name="Randazzo S."/>
            <person name="Depoix D."/>
            <person name="Carcy B."/>
            <person name="Delbecq S."/>
            <person name="Frutos R."/>
            <person name="Silva J.C."/>
            <person name="Sutton R."/>
            <person name="Krause P.J."/>
            <person name="Mamoun C.B."/>
        </authorList>
    </citation>
    <scope>NUCLEOTIDE SEQUENCE [LARGE SCALE GENOMIC DNA]</scope>
    <source>
        <strain evidence="1 2">RI</strain>
    </source>
</reference>
<dbReference type="GeneID" id="24425897"/>
<dbReference type="EMBL" id="LN871599">
    <property type="protein sequence ID" value="CCF75450.1"/>
    <property type="molecule type" value="Genomic_DNA"/>
</dbReference>
<protein>
    <submittedName>
        <fullName evidence="1">Uncharacterized protein</fullName>
    </submittedName>
</protein>